<organism evidence="8 9">
    <name type="scientific">Kalanchoe fedtschenkoi</name>
    <name type="common">Lavender scallops</name>
    <name type="synonym">South American air plant</name>
    <dbReference type="NCBI Taxonomy" id="63787"/>
    <lineage>
        <taxon>Eukaryota</taxon>
        <taxon>Viridiplantae</taxon>
        <taxon>Streptophyta</taxon>
        <taxon>Embryophyta</taxon>
        <taxon>Tracheophyta</taxon>
        <taxon>Spermatophyta</taxon>
        <taxon>Magnoliopsida</taxon>
        <taxon>eudicotyledons</taxon>
        <taxon>Gunneridae</taxon>
        <taxon>Pentapetalae</taxon>
        <taxon>Saxifragales</taxon>
        <taxon>Crassulaceae</taxon>
        <taxon>Kalanchoe</taxon>
    </lineage>
</organism>
<dbReference type="InterPro" id="IPR012337">
    <property type="entry name" value="RNaseH-like_sf"/>
</dbReference>
<evidence type="ECO:0000313" key="8">
    <source>
        <dbReference type="EnsemblPlants" id="Kaladp0095s0096.1.v1.1"/>
    </source>
</evidence>
<keyword evidence="4" id="KW-0269">Exonuclease</keyword>
<evidence type="ECO:0000256" key="3">
    <source>
        <dbReference type="ARBA" id="ARBA00022801"/>
    </source>
</evidence>
<evidence type="ECO:0000256" key="2">
    <source>
        <dbReference type="ARBA" id="ARBA00022723"/>
    </source>
</evidence>
<evidence type="ECO:0000256" key="4">
    <source>
        <dbReference type="ARBA" id="ARBA00022839"/>
    </source>
</evidence>
<dbReference type="AlphaFoldDB" id="A0A7N0V0B2"/>
<keyword evidence="4" id="KW-0540">Nuclease</keyword>
<dbReference type="InterPro" id="IPR013520">
    <property type="entry name" value="Ribonucl_H"/>
</dbReference>
<evidence type="ECO:0000256" key="6">
    <source>
        <dbReference type="SAM" id="MobiDB-lite"/>
    </source>
</evidence>
<dbReference type="GO" id="GO:0008408">
    <property type="term" value="F:3'-5' exonuclease activity"/>
    <property type="evidence" value="ECO:0007669"/>
    <property type="project" value="TreeGrafter"/>
</dbReference>
<feature type="domain" description="Exonuclease" evidence="7">
    <location>
        <begin position="9"/>
        <end position="183"/>
    </location>
</feature>
<comment type="cofactor">
    <cofactor evidence="1">
        <name>Mg(2+)</name>
        <dbReference type="ChEBI" id="CHEBI:18420"/>
    </cofactor>
</comment>
<dbReference type="SMART" id="SM00479">
    <property type="entry name" value="EXOIII"/>
    <property type="match status" value="1"/>
</dbReference>
<dbReference type="Gene3D" id="3.30.420.10">
    <property type="entry name" value="Ribonuclease H-like superfamily/Ribonuclease H"/>
    <property type="match status" value="1"/>
</dbReference>
<dbReference type="Gramene" id="Kaladp0095s0096.1.v1.1">
    <property type="protein sequence ID" value="Kaladp0095s0096.1.v1.1"/>
    <property type="gene ID" value="Kaladp0095s0096.v1.1"/>
</dbReference>
<dbReference type="CDD" id="cd06127">
    <property type="entry name" value="DEDDh"/>
    <property type="match status" value="1"/>
</dbReference>
<dbReference type="PANTHER" id="PTHR30231:SF26">
    <property type="entry name" value="PROTEIN NEN4"/>
    <property type="match status" value="1"/>
</dbReference>
<dbReference type="FunFam" id="3.30.420.10:FF:000040">
    <property type="entry name" value="Exonuclease family protein"/>
    <property type="match status" value="1"/>
</dbReference>
<evidence type="ECO:0000256" key="1">
    <source>
        <dbReference type="ARBA" id="ARBA00001946"/>
    </source>
</evidence>
<dbReference type="EnsemblPlants" id="Kaladp0095s0096.1.v1.1">
    <property type="protein sequence ID" value="Kaladp0095s0096.1.v1.1"/>
    <property type="gene ID" value="Kaladp0095s0096.v1.1"/>
</dbReference>
<keyword evidence="5" id="KW-0460">Magnesium</keyword>
<dbReference type="SUPFAM" id="SSF53098">
    <property type="entry name" value="Ribonuclease H-like"/>
    <property type="match status" value="1"/>
</dbReference>
<keyword evidence="2" id="KW-0479">Metal-binding</keyword>
<protein>
    <recommendedName>
        <fullName evidence="7">Exonuclease domain-containing protein</fullName>
    </recommendedName>
</protein>
<dbReference type="Proteomes" id="UP000594263">
    <property type="component" value="Unplaced"/>
</dbReference>
<keyword evidence="9" id="KW-1185">Reference proteome</keyword>
<reference evidence="8" key="1">
    <citation type="submission" date="2021-01" db="UniProtKB">
        <authorList>
            <consortium name="EnsemblPlants"/>
        </authorList>
    </citation>
    <scope>IDENTIFICATION</scope>
</reference>
<accession>A0A7N0V0B2</accession>
<dbReference type="GO" id="GO:0046872">
    <property type="term" value="F:metal ion binding"/>
    <property type="evidence" value="ECO:0007669"/>
    <property type="project" value="UniProtKB-KW"/>
</dbReference>
<dbReference type="PANTHER" id="PTHR30231">
    <property type="entry name" value="DNA POLYMERASE III SUBUNIT EPSILON"/>
    <property type="match status" value="1"/>
</dbReference>
<dbReference type="Pfam" id="PF00929">
    <property type="entry name" value="RNase_T"/>
    <property type="match status" value="1"/>
</dbReference>
<dbReference type="GO" id="GO:0003676">
    <property type="term" value="F:nucleic acid binding"/>
    <property type="evidence" value="ECO:0007669"/>
    <property type="project" value="InterPro"/>
</dbReference>
<sequence length="272" mass="30300">MDPSNSGQEIVFFDLETTVPRRCGQQIWVLEFGAVVVCPLKLLELESYTTLIRPPDLSVVPFRSNRGEGITRELMKNAPSFDQVADKIFSIMNGRVWAGHNIQRFDSHRLNDAFRHAGRPAPVCAGMIDSLGVLTNKFGRRAGDMKMATLATYFGLGQQKHRSLDDVRMNLEVLKHCATVLFLESSLPNVLNANWQTPPTMMTRSRTNTMFQNKEEGSRKSPPSSSMAVQRPVPYAMGNLGKVTRGVKSLLSKASENGTLSNILKHSHSIIR</sequence>
<proteinExistence type="predicted"/>
<name>A0A7N0V0B2_KALFE</name>
<evidence type="ECO:0000259" key="7">
    <source>
        <dbReference type="SMART" id="SM00479"/>
    </source>
</evidence>
<keyword evidence="3" id="KW-0378">Hydrolase</keyword>
<dbReference type="InterPro" id="IPR036397">
    <property type="entry name" value="RNaseH_sf"/>
</dbReference>
<evidence type="ECO:0000313" key="9">
    <source>
        <dbReference type="Proteomes" id="UP000594263"/>
    </source>
</evidence>
<feature type="region of interest" description="Disordered" evidence="6">
    <location>
        <begin position="211"/>
        <end position="230"/>
    </location>
</feature>
<evidence type="ECO:0000256" key="5">
    <source>
        <dbReference type="ARBA" id="ARBA00022842"/>
    </source>
</evidence>
<dbReference type="OMA" id="TMRRPEM"/>